<keyword evidence="1" id="KW-0805">Transcription regulation</keyword>
<organism evidence="6 7">
    <name type="scientific">Sneathiella litorea</name>
    <dbReference type="NCBI Taxonomy" id="2606216"/>
    <lineage>
        <taxon>Bacteria</taxon>
        <taxon>Pseudomonadati</taxon>
        <taxon>Pseudomonadota</taxon>
        <taxon>Alphaproteobacteria</taxon>
        <taxon>Sneathiellales</taxon>
        <taxon>Sneathiellaceae</taxon>
        <taxon>Sneathiella</taxon>
    </lineage>
</organism>
<dbReference type="InterPro" id="IPR050707">
    <property type="entry name" value="HTH_MetabolicPath_Reg"/>
</dbReference>
<reference evidence="6 7" key="1">
    <citation type="submission" date="2019-12" db="EMBL/GenBank/DDBJ databases">
        <title>Snethiella sp. nov. sp. isolated from sea sand.</title>
        <authorList>
            <person name="Kim J."/>
            <person name="Jeong S.E."/>
            <person name="Jung H.S."/>
            <person name="Jeon C.O."/>
        </authorList>
    </citation>
    <scope>NUCLEOTIDE SEQUENCE [LARGE SCALE GENOMIC DNA]</scope>
    <source>
        <strain evidence="6 7">DP05</strain>
    </source>
</reference>
<protein>
    <submittedName>
        <fullName evidence="6">Helix-turn-helix domain-containing protein</fullName>
    </submittedName>
</protein>
<dbReference type="PROSITE" id="PS51077">
    <property type="entry name" value="HTH_ICLR"/>
    <property type="match status" value="1"/>
</dbReference>
<keyword evidence="2" id="KW-0238">DNA-binding</keyword>
<dbReference type="InterPro" id="IPR005471">
    <property type="entry name" value="Tscrpt_reg_IclR_N"/>
</dbReference>
<dbReference type="GO" id="GO:0003700">
    <property type="term" value="F:DNA-binding transcription factor activity"/>
    <property type="evidence" value="ECO:0007669"/>
    <property type="project" value="TreeGrafter"/>
</dbReference>
<dbReference type="Pfam" id="PF09339">
    <property type="entry name" value="HTH_IclR"/>
    <property type="match status" value="1"/>
</dbReference>
<keyword evidence="7" id="KW-1185">Reference proteome</keyword>
<evidence type="ECO:0000313" key="7">
    <source>
        <dbReference type="Proteomes" id="UP000476030"/>
    </source>
</evidence>
<dbReference type="InterPro" id="IPR029016">
    <property type="entry name" value="GAF-like_dom_sf"/>
</dbReference>
<dbReference type="EMBL" id="WTUW01000002">
    <property type="protein sequence ID" value="MZR30682.1"/>
    <property type="molecule type" value="Genomic_DNA"/>
</dbReference>
<dbReference type="InterPro" id="IPR014757">
    <property type="entry name" value="Tscrpt_reg_IclR_C"/>
</dbReference>
<dbReference type="Pfam" id="PF01614">
    <property type="entry name" value="IclR_C"/>
    <property type="match status" value="1"/>
</dbReference>
<feature type="domain" description="IclR-ED" evidence="5">
    <location>
        <begin position="65"/>
        <end position="247"/>
    </location>
</feature>
<dbReference type="SUPFAM" id="SSF46785">
    <property type="entry name" value="Winged helix' DNA-binding domain"/>
    <property type="match status" value="1"/>
</dbReference>
<evidence type="ECO:0000259" key="5">
    <source>
        <dbReference type="PROSITE" id="PS51078"/>
    </source>
</evidence>
<dbReference type="Proteomes" id="UP000476030">
    <property type="component" value="Unassembled WGS sequence"/>
</dbReference>
<dbReference type="PROSITE" id="PS51078">
    <property type="entry name" value="ICLR_ED"/>
    <property type="match status" value="1"/>
</dbReference>
<dbReference type="AlphaFoldDB" id="A0A6L8W882"/>
<keyword evidence="3" id="KW-0804">Transcription</keyword>
<dbReference type="GO" id="GO:0045892">
    <property type="term" value="P:negative regulation of DNA-templated transcription"/>
    <property type="evidence" value="ECO:0007669"/>
    <property type="project" value="TreeGrafter"/>
</dbReference>
<evidence type="ECO:0000256" key="3">
    <source>
        <dbReference type="ARBA" id="ARBA00023163"/>
    </source>
</evidence>
<evidence type="ECO:0000256" key="1">
    <source>
        <dbReference type="ARBA" id="ARBA00023015"/>
    </source>
</evidence>
<evidence type="ECO:0000256" key="2">
    <source>
        <dbReference type="ARBA" id="ARBA00023125"/>
    </source>
</evidence>
<evidence type="ECO:0000313" key="6">
    <source>
        <dbReference type="EMBL" id="MZR30682.1"/>
    </source>
</evidence>
<dbReference type="SUPFAM" id="SSF55781">
    <property type="entry name" value="GAF domain-like"/>
    <property type="match status" value="1"/>
</dbReference>
<proteinExistence type="predicted"/>
<dbReference type="PANTHER" id="PTHR30136:SF24">
    <property type="entry name" value="HTH-TYPE TRANSCRIPTIONAL REPRESSOR ALLR"/>
    <property type="match status" value="1"/>
</dbReference>
<evidence type="ECO:0000259" key="4">
    <source>
        <dbReference type="PROSITE" id="PS51077"/>
    </source>
</evidence>
<dbReference type="InterPro" id="IPR036388">
    <property type="entry name" value="WH-like_DNA-bd_sf"/>
</dbReference>
<dbReference type="PANTHER" id="PTHR30136">
    <property type="entry name" value="HELIX-TURN-HELIX TRANSCRIPTIONAL REGULATOR, ICLR FAMILY"/>
    <property type="match status" value="1"/>
</dbReference>
<dbReference type="Gene3D" id="1.10.10.10">
    <property type="entry name" value="Winged helix-like DNA-binding domain superfamily/Winged helix DNA-binding domain"/>
    <property type="match status" value="1"/>
</dbReference>
<accession>A0A6L8W882</accession>
<feature type="domain" description="HTH iclR-type" evidence="4">
    <location>
        <begin position="3"/>
        <end position="64"/>
    </location>
</feature>
<dbReference type="RefSeq" id="WP_161315241.1">
    <property type="nucleotide sequence ID" value="NZ_WTUW01000002.1"/>
</dbReference>
<gene>
    <name evidence="6" type="ORF">GQE98_08545</name>
</gene>
<dbReference type="GO" id="GO:0003677">
    <property type="term" value="F:DNA binding"/>
    <property type="evidence" value="ECO:0007669"/>
    <property type="project" value="UniProtKB-KW"/>
</dbReference>
<sequence>MKSGPLTRYHKILSVVAAAPGGLAVSELMKKAELPKSSAHRMAATLCEAGYLTHSDSGNYTLGPALDDIIRSRISASYKGKAFTKALRELENRFEETAFCARLSNGVVEIFDVVTPRSGERSYVYPGLGSRPLDKCSSSRIILAFRDKKEIESWLEQECQQSNLSASEIEAAHEAIEVARRDGYAVCDGEIDEGVCSVACPVFLEPFGVLYSIGITGPAARIKEVSIDKIVKELRIVAENTAVNLSAEYLAERSL</sequence>
<dbReference type="SMART" id="SM00346">
    <property type="entry name" value="HTH_ICLR"/>
    <property type="match status" value="1"/>
</dbReference>
<name>A0A6L8W882_9PROT</name>
<dbReference type="Gene3D" id="3.30.450.40">
    <property type="match status" value="1"/>
</dbReference>
<dbReference type="InterPro" id="IPR036390">
    <property type="entry name" value="WH_DNA-bd_sf"/>
</dbReference>
<comment type="caution">
    <text evidence="6">The sequence shown here is derived from an EMBL/GenBank/DDBJ whole genome shotgun (WGS) entry which is preliminary data.</text>
</comment>